<evidence type="ECO:0000313" key="3">
    <source>
        <dbReference type="EMBL" id="CAH2094006.1"/>
    </source>
</evidence>
<evidence type="ECO:0000256" key="1">
    <source>
        <dbReference type="ARBA" id="ARBA00008390"/>
    </source>
</evidence>
<dbReference type="EMBL" id="CAKOGL010000013">
    <property type="protein sequence ID" value="CAH2094006.1"/>
    <property type="molecule type" value="Genomic_DNA"/>
</dbReference>
<evidence type="ECO:0000313" key="4">
    <source>
        <dbReference type="Proteomes" id="UP001153954"/>
    </source>
</evidence>
<evidence type="ECO:0000259" key="2">
    <source>
        <dbReference type="Pfam" id="PF00061"/>
    </source>
</evidence>
<dbReference type="Pfam" id="PF00061">
    <property type="entry name" value="Lipocalin"/>
    <property type="match status" value="1"/>
</dbReference>
<keyword evidence="4" id="KW-1185">Reference proteome</keyword>
<dbReference type="InterPro" id="IPR031259">
    <property type="entry name" value="ILBP"/>
</dbReference>
<protein>
    <recommendedName>
        <fullName evidence="2">Lipocalin/cytosolic fatty-acid binding domain-containing protein</fullName>
    </recommendedName>
</protein>
<organism evidence="3 4">
    <name type="scientific">Euphydryas editha</name>
    <name type="common">Edith's checkerspot</name>
    <dbReference type="NCBI Taxonomy" id="104508"/>
    <lineage>
        <taxon>Eukaryota</taxon>
        <taxon>Metazoa</taxon>
        <taxon>Ecdysozoa</taxon>
        <taxon>Arthropoda</taxon>
        <taxon>Hexapoda</taxon>
        <taxon>Insecta</taxon>
        <taxon>Pterygota</taxon>
        <taxon>Neoptera</taxon>
        <taxon>Endopterygota</taxon>
        <taxon>Lepidoptera</taxon>
        <taxon>Glossata</taxon>
        <taxon>Ditrysia</taxon>
        <taxon>Papilionoidea</taxon>
        <taxon>Nymphalidae</taxon>
        <taxon>Nymphalinae</taxon>
        <taxon>Euphydryas</taxon>
    </lineage>
</organism>
<gene>
    <name evidence="3" type="ORF">EEDITHA_LOCUS9612</name>
</gene>
<dbReference type="AlphaFoldDB" id="A0AAU9U3C1"/>
<feature type="domain" description="Lipocalin/cytosolic fatty-acid binding" evidence="2">
    <location>
        <begin position="7"/>
        <end position="117"/>
    </location>
</feature>
<dbReference type="InterPro" id="IPR012674">
    <property type="entry name" value="Calycin"/>
</dbReference>
<proteinExistence type="inferred from homology"/>
<dbReference type="SUPFAM" id="SSF50814">
    <property type="entry name" value="Lipocalins"/>
    <property type="match status" value="1"/>
</dbReference>
<dbReference type="Gene3D" id="2.40.128.20">
    <property type="match status" value="1"/>
</dbReference>
<sequence>MAYLGKTYKFVKSENFDKILEHFGVPADKIEALQNAKPSQKLEKSGDGYVLTTIDSQTKEVKFKEGVEFDENVTEDIVTKTTFSVAGDVVTQVQKHKDGRTVTIKRIYKGDELVSEITASSWDGVARRYYTAA</sequence>
<dbReference type="InterPro" id="IPR000566">
    <property type="entry name" value="Lipocln_cytosolic_FA-bd_dom"/>
</dbReference>
<accession>A0AAU9U3C1</accession>
<comment type="caution">
    <text evidence="3">The sequence shown here is derived from an EMBL/GenBank/DDBJ whole genome shotgun (WGS) entry which is preliminary data.</text>
</comment>
<dbReference type="PANTHER" id="PTHR11955">
    <property type="entry name" value="FATTY ACID BINDING PROTEIN"/>
    <property type="match status" value="1"/>
</dbReference>
<name>A0AAU9U3C1_EUPED</name>
<reference evidence="3" key="1">
    <citation type="submission" date="2022-03" db="EMBL/GenBank/DDBJ databases">
        <authorList>
            <person name="Tunstrom K."/>
        </authorList>
    </citation>
    <scope>NUCLEOTIDE SEQUENCE</scope>
</reference>
<comment type="similarity">
    <text evidence="1">Belongs to the calycin superfamily. Fatty-acid binding protein (FABP) family.</text>
</comment>
<dbReference type="GO" id="GO:0008289">
    <property type="term" value="F:lipid binding"/>
    <property type="evidence" value="ECO:0007669"/>
    <property type="project" value="InterPro"/>
</dbReference>
<dbReference type="Proteomes" id="UP001153954">
    <property type="component" value="Unassembled WGS sequence"/>
</dbReference>